<dbReference type="EMBL" id="BART01018920">
    <property type="protein sequence ID" value="GAG79640.1"/>
    <property type="molecule type" value="Genomic_DNA"/>
</dbReference>
<name>X1AB04_9ZZZZ</name>
<protein>
    <recommendedName>
        <fullName evidence="2">YqgE/AlgH family protein</fullName>
    </recommendedName>
</protein>
<dbReference type="Pfam" id="PF02622">
    <property type="entry name" value="DUF179"/>
    <property type="match status" value="1"/>
</dbReference>
<gene>
    <name evidence="1" type="ORF">S01H4_35557</name>
</gene>
<reference evidence="1" key="1">
    <citation type="journal article" date="2014" name="Front. Microbiol.">
        <title>High frequency of phylogenetically diverse reductive dehalogenase-homologous genes in deep subseafloor sedimentary metagenomes.</title>
        <authorList>
            <person name="Kawai M."/>
            <person name="Futagami T."/>
            <person name="Toyoda A."/>
            <person name="Takaki Y."/>
            <person name="Nishi S."/>
            <person name="Hori S."/>
            <person name="Arai W."/>
            <person name="Tsubouchi T."/>
            <person name="Morono Y."/>
            <person name="Uchiyama I."/>
            <person name="Ito T."/>
            <person name="Fujiyama A."/>
            <person name="Inagaki F."/>
            <person name="Takami H."/>
        </authorList>
    </citation>
    <scope>NUCLEOTIDE SEQUENCE</scope>
    <source>
        <strain evidence="1">Expedition CK06-06</strain>
    </source>
</reference>
<dbReference type="SUPFAM" id="SSF143456">
    <property type="entry name" value="VC0467-like"/>
    <property type="match status" value="1"/>
</dbReference>
<accession>X1AB04</accession>
<comment type="caution">
    <text evidence="1">The sequence shown here is derived from an EMBL/GenBank/DDBJ whole genome shotgun (WGS) entry which is preliminary data.</text>
</comment>
<organism evidence="1">
    <name type="scientific">marine sediment metagenome</name>
    <dbReference type="NCBI Taxonomy" id="412755"/>
    <lineage>
        <taxon>unclassified sequences</taxon>
        <taxon>metagenomes</taxon>
        <taxon>ecological metagenomes</taxon>
    </lineage>
</organism>
<proteinExistence type="predicted"/>
<evidence type="ECO:0000313" key="1">
    <source>
        <dbReference type="EMBL" id="GAG79640.1"/>
    </source>
</evidence>
<dbReference type="Gene3D" id="3.40.1740.10">
    <property type="entry name" value="VC0467-like"/>
    <property type="match status" value="1"/>
</dbReference>
<dbReference type="AlphaFoldDB" id="X1AB04"/>
<sequence>TEAAMHQMEGFHIRAFVGHSGWTEGQLESEMEQRAWIVRDPEKRIIEISGVDHLWKDMLRDLSPWHKLIADEPDDLGLN</sequence>
<dbReference type="InterPro" id="IPR003774">
    <property type="entry name" value="AlgH-like"/>
</dbReference>
<evidence type="ECO:0008006" key="2">
    <source>
        <dbReference type="Google" id="ProtNLM"/>
    </source>
</evidence>
<feature type="non-terminal residue" evidence="1">
    <location>
        <position position="1"/>
    </location>
</feature>